<evidence type="ECO:0000313" key="2">
    <source>
        <dbReference type="EMBL" id="SNY81619.1"/>
    </source>
</evidence>
<sequence length="142" mass="15501">MIENAYAAEAADTTEPRQRTITDPDGPGGRLRGNRMWTVSAVVVEADGPSPRHGVVAGADLGDAAEQLCEYLPETGSDEDYYLVARQVPLVAHGPRSGGQIPRRTWVSPIQRDDDTGQATYGRWTRAEEHPHFRLHGPLATN</sequence>
<reference evidence="2 3" key="1">
    <citation type="submission" date="2017-09" db="EMBL/GenBank/DDBJ databases">
        <authorList>
            <person name="Ehlers B."/>
            <person name="Leendertz F.H."/>
        </authorList>
    </citation>
    <scope>NUCLEOTIDE SEQUENCE [LARGE SCALE GENOMIC DNA]</scope>
    <source>
        <strain evidence="2 3">DSM 45537</strain>
    </source>
</reference>
<organism evidence="2 3">
    <name type="scientific">Nocardia amikacinitolerans</name>
    <dbReference type="NCBI Taxonomy" id="756689"/>
    <lineage>
        <taxon>Bacteria</taxon>
        <taxon>Bacillati</taxon>
        <taxon>Actinomycetota</taxon>
        <taxon>Actinomycetes</taxon>
        <taxon>Mycobacteriales</taxon>
        <taxon>Nocardiaceae</taxon>
        <taxon>Nocardia</taxon>
    </lineage>
</organism>
<evidence type="ECO:0000313" key="3">
    <source>
        <dbReference type="Proteomes" id="UP000219565"/>
    </source>
</evidence>
<dbReference type="AlphaFoldDB" id="A0A285L9I5"/>
<feature type="region of interest" description="Disordered" evidence="1">
    <location>
        <begin position="1"/>
        <end position="34"/>
    </location>
</feature>
<dbReference type="RefSeq" id="WP_097245581.1">
    <property type="nucleotide sequence ID" value="NZ_JAMTCV010000015.1"/>
</dbReference>
<protein>
    <submittedName>
        <fullName evidence="2">Uncharacterized protein</fullName>
    </submittedName>
</protein>
<gene>
    <name evidence="2" type="ORF">SAMN04244553_3221</name>
</gene>
<dbReference type="Proteomes" id="UP000219565">
    <property type="component" value="Unassembled WGS sequence"/>
</dbReference>
<evidence type="ECO:0000256" key="1">
    <source>
        <dbReference type="SAM" id="MobiDB-lite"/>
    </source>
</evidence>
<accession>A0A285L9I5</accession>
<proteinExistence type="predicted"/>
<name>A0A285L9I5_9NOCA</name>
<keyword evidence="3" id="KW-1185">Reference proteome</keyword>
<dbReference type="OrthoDB" id="4548922at2"/>
<dbReference type="EMBL" id="OBEG01000003">
    <property type="protein sequence ID" value="SNY81619.1"/>
    <property type="molecule type" value="Genomic_DNA"/>
</dbReference>